<dbReference type="EMBL" id="JAUNZN010000003">
    <property type="protein sequence ID" value="KAK4823266.1"/>
    <property type="molecule type" value="Genomic_DNA"/>
</dbReference>
<organism evidence="1 2">
    <name type="scientific">Mycteria americana</name>
    <name type="common">Wood stork</name>
    <dbReference type="NCBI Taxonomy" id="33587"/>
    <lineage>
        <taxon>Eukaryota</taxon>
        <taxon>Metazoa</taxon>
        <taxon>Chordata</taxon>
        <taxon>Craniata</taxon>
        <taxon>Vertebrata</taxon>
        <taxon>Euteleostomi</taxon>
        <taxon>Archelosauria</taxon>
        <taxon>Archosauria</taxon>
        <taxon>Dinosauria</taxon>
        <taxon>Saurischia</taxon>
        <taxon>Theropoda</taxon>
        <taxon>Coelurosauria</taxon>
        <taxon>Aves</taxon>
        <taxon>Neognathae</taxon>
        <taxon>Neoaves</taxon>
        <taxon>Aequornithes</taxon>
        <taxon>Ciconiiformes</taxon>
        <taxon>Ciconiidae</taxon>
        <taxon>Mycteria</taxon>
    </lineage>
</organism>
<dbReference type="Proteomes" id="UP001333110">
    <property type="component" value="Unassembled WGS sequence"/>
</dbReference>
<proteinExistence type="predicted"/>
<reference evidence="1 2" key="1">
    <citation type="journal article" date="2023" name="J. Hered.">
        <title>Chromosome-level genome of the wood stork (Mycteria americana) provides insight into avian chromosome evolution.</title>
        <authorList>
            <person name="Flamio R. Jr."/>
            <person name="Ramstad K.M."/>
        </authorList>
    </citation>
    <scope>NUCLEOTIDE SEQUENCE [LARGE SCALE GENOMIC DNA]</scope>
    <source>
        <strain evidence="1">JAX WOST 10</strain>
    </source>
</reference>
<name>A0AAN7PFC4_MYCAM</name>
<gene>
    <name evidence="1" type="ORF">QYF61_000233</name>
</gene>
<comment type="caution">
    <text evidence="1">The sequence shown here is derived from an EMBL/GenBank/DDBJ whole genome shotgun (WGS) entry which is preliminary data.</text>
</comment>
<protein>
    <submittedName>
        <fullName evidence="1">Uncharacterized protein</fullName>
    </submittedName>
</protein>
<evidence type="ECO:0000313" key="2">
    <source>
        <dbReference type="Proteomes" id="UP001333110"/>
    </source>
</evidence>
<evidence type="ECO:0000313" key="1">
    <source>
        <dbReference type="EMBL" id="KAK4823266.1"/>
    </source>
</evidence>
<accession>A0AAN7PFC4</accession>
<sequence length="191" mass="20644">MILKVFSNLYDSPAPMLDNPFSEEFFPNTQFKPPLAQLEAVSSCPMACYLGEETDTHLVTTSFQTIHQLPFSSLDTLQHLNGFLVVRGPKLNTVFEGHDHFPSPAGHAIPDASQDAVGLLGHLGTLPGHTQQAVNQHSQVLFCQAAFQPGFPKPVALHGVAVTQVQAPAVRLVEPHAVGLSPSIHPVQFLL</sequence>
<dbReference type="AlphaFoldDB" id="A0AAN7PFC4"/>
<keyword evidence="2" id="KW-1185">Reference proteome</keyword>